<protein>
    <submittedName>
        <fullName evidence="5">Transketolase</fullName>
        <ecNumber evidence="5">2.2.1.1</ecNumber>
    </submittedName>
</protein>
<organism evidence="5 6">
    <name type="scientific">Sporotomaculum syntrophicum</name>
    <dbReference type="NCBI Taxonomy" id="182264"/>
    <lineage>
        <taxon>Bacteria</taxon>
        <taxon>Bacillati</taxon>
        <taxon>Bacillota</taxon>
        <taxon>Clostridia</taxon>
        <taxon>Eubacteriales</taxon>
        <taxon>Desulfallaceae</taxon>
        <taxon>Sporotomaculum</taxon>
    </lineage>
</organism>
<comment type="similarity">
    <text evidence="2">Belongs to the transketolase family.</text>
</comment>
<feature type="domain" description="Transketolase N-terminal" evidence="4">
    <location>
        <begin position="87"/>
        <end position="268"/>
    </location>
</feature>
<dbReference type="InterPro" id="IPR005474">
    <property type="entry name" value="Transketolase_N"/>
</dbReference>
<gene>
    <name evidence="5" type="primary">tkt</name>
    <name evidence="5" type="ORF">SPSYN_00617</name>
</gene>
<dbReference type="EMBL" id="LSRS01000002">
    <property type="protein sequence ID" value="KAF1085887.1"/>
    <property type="molecule type" value="Genomic_DNA"/>
</dbReference>
<comment type="caution">
    <text evidence="5">The sequence shown here is derived from an EMBL/GenBank/DDBJ whole genome shotgun (WGS) entry which is preliminary data.</text>
</comment>
<name>A0A9D3AYB3_9FIRM</name>
<dbReference type="RefSeq" id="WP_161821050.1">
    <property type="nucleotide sequence ID" value="NZ_LSRS01000002.1"/>
</dbReference>
<sequence length="304" mass="33877">MIGIQPSWQEEVKQVAYGIRRRVLEHTVINKGGYLSQACSAAEILATMYIRIMNLGKTDEPLMPLPFTGVPGPNNPNAFTGAIFNGPKGPQYDRFILSPSQYALVLYALLIEVNRMAPEGLHQFNVDGYTVEMIGAMHSPGMEVMTGSLGQGLSQAAGIAMARKLRGDTGKVWVFMSDGEWQSGQNWEALQAISFYKLDNLGIYIDANGQQCDGAMCEVMNIEPFADRLTAFGAKVYRVDGHDLDMLVKPILEPVQQGKPLIVIADTIPWRGIEILKERYPKLHYVRFFTEQEREQYAAILKSL</sequence>
<dbReference type="OrthoDB" id="8732661at2"/>
<evidence type="ECO:0000313" key="6">
    <source>
        <dbReference type="Proteomes" id="UP000798488"/>
    </source>
</evidence>
<evidence type="ECO:0000256" key="1">
    <source>
        <dbReference type="ARBA" id="ARBA00001964"/>
    </source>
</evidence>
<dbReference type="GO" id="GO:0004802">
    <property type="term" value="F:transketolase activity"/>
    <property type="evidence" value="ECO:0007669"/>
    <property type="project" value="UniProtKB-EC"/>
</dbReference>
<keyword evidence="5" id="KW-0808">Transferase</keyword>
<evidence type="ECO:0000256" key="3">
    <source>
        <dbReference type="ARBA" id="ARBA00023052"/>
    </source>
</evidence>
<dbReference type="Gene3D" id="3.40.50.970">
    <property type="match status" value="1"/>
</dbReference>
<dbReference type="PANTHER" id="PTHR47514">
    <property type="entry name" value="TRANSKETOLASE N-TERMINAL SECTION-RELATED"/>
    <property type="match status" value="1"/>
</dbReference>
<dbReference type="Proteomes" id="UP000798488">
    <property type="component" value="Unassembled WGS sequence"/>
</dbReference>
<accession>A0A9D3AYB3</accession>
<proteinExistence type="inferred from homology"/>
<evidence type="ECO:0000313" key="5">
    <source>
        <dbReference type="EMBL" id="KAF1085887.1"/>
    </source>
</evidence>
<evidence type="ECO:0000256" key="2">
    <source>
        <dbReference type="ARBA" id="ARBA00007131"/>
    </source>
</evidence>
<keyword evidence="6" id="KW-1185">Reference proteome</keyword>
<evidence type="ECO:0000259" key="4">
    <source>
        <dbReference type="Pfam" id="PF00456"/>
    </source>
</evidence>
<dbReference type="Pfam" id="PF00456">
    <property type="entry name" value="Transketolase_N"/>
    <property type="match status" value="1"/>
</dbReference>
<dbReference type="PANTHER" id="PTHR47514:SF1">
    <property type="entry name" value="TRANSKETOLASE N-TERMINAL SECTION-RELATED"/>
    <property type="match status" value="1"/>
</dbReference>
<comment type="cofactor">
    <cofactor evidence="1">
        <name>thiamine diphosphate</name>
        <dbReference type="ChEBI" id="CHEBI:58937"/>
    </cofactor>
</comment>
<keyword evidence="3" id="KW-0786">Thiamine pyrophosphate</keyword>
<dbReference type="SUPFAM" id="SSF52518">
    <property type="entry name" value="Thiamin diphosphate-binding fold (THDP-binding)"/>
    <property type="match status" value="1"/>
</dbReference>
<dbReference type="InterPro" id="IPR029061">
    <property type="entry name" value="THDP-binding"/>
</dbReference>
<reference evidence="5" key="1">
    <citation type="submission" date="2016-02" db="EMBL/GenBank/DDBJ databases">
        <title>Draft Genome Sequence of Sporotomaculum syntrophicum Strain FB, a Syntrophic Benzoate Degrader.</title>
        <authorList>
            <person name="Nobu M.K."/>
            <person name="Narihiro T."/>
            <person name="Qiu Y.-L."/>
            <person name="Ohashi A."/>
            <person name="Liu W.-T."/>
            <person name="Yuji S."/>
        </authorList>
    </citation>
    <scope>NUCLEOTIDE SEQUENCE</scope>
    <source>
        <strain evidence="5">FB</strain>
    </source>
</reference>
<dbReference type="AlphaFoldDB" id="A0A9D3AYB3"/>
<dbReference type="EC" id="2.2.1.1" evidence="5"/>